<comment type="caution">
    <text evidence="1">The sequence shown here is derived from an EMBL/GenBank/DDBJ whole genome shotgun (WGS) entry which is preliminary data.</text>
</comment>
<proteinExistence type="predicted"/>
<evidence type="ECO:0000313" key="1">
    <source>
        <dbReference type="EMBL" id="VEL43168.1"/>
    </source>
</evidence>
<evidence type="ECO:0000313" key="2">
    <source>
        <dbReference type="Proteomes" id="UP000784294"/>
    </source>
</evidence>
<organism evidence="1 2">
    <name type="scientific">Protopolystoma xenopodis</name>
    <dbReference type="NCBI Taxonomy" id="117903"/>
    <lineage>
        <taxon>Eukaryota</taxon>
        <taxon>Metazoa</taxon>
        <taxon>Spiralia</taxon>
        <taxon>Lophotrochozoa</taxon>
        <taxon>Platyhelminthes</taxon>
        <taxon>Monogenea</taxon>
        <taxon>Polyopisthocotylea</taxon>
        <taxon>Polystomatidea</taxon>
        <taxon>Polystomatidae</taxon>
        <taxon>Protopolystoma</taxon>
    </lineage>
</organism>
<dbReference type="Proteomes" id="UP000784294">
    <property type="component" value="Unassembled WGS sequence"/>
</dbReference>
<accession>A0A448XRK7</accession>
<protein>
    <submittedName>
        <fullName evidence="1">Uncharacterized protein</fullName>
    </submittedName>
</protein>
<reference evidence="1" key="1">
    <citation type="submission" date="2018-11" db="EMBL/GenBank/DDBJ databases">
        <authorList>
            <consortium name="Pathogen Informatics"/>
        </authorList>
    </citation>
    <scope>NUCLEOTIDE SEQUENCE</scope>
</reference>
<dbReference type="EMBL" id="CAAALY010279279">
    <property type="protein sequence ID" value="VEL43168.1"/>
    <property type="molecule type" value="Genomic_DNA"/>
</dbReference>
<sequence>MAIRLSTGALNSDLISPARLSSGATINNPDSDLPHSIFSRLGAPASSCISRVPISSTRLTRLNESAKDTPSTKGLTPSTNRITASKCNTHTSVVLRRILDRSLSSVGMVVPAQVPVNGIGKLDSKSSAIKRRVTTSVSILISNAFF</sequence>
<keyword evidence="2" id="KW-1185">Reference proteome</keyword>
<dbReference type="AlphaFoldDB" id="A0A448XRK7"/>
<gene>
    <name evidence="1" type="ORF">PXEA_LOCUS36608</name>
</gene>
<name>A0A448XRK7_9PLAT</name>